<keyword evidence="2" id="KW-1185">Reference proteome</keyword>
<dbReference type="AlphaFoldDB" id="A0A246JYH1"/>
<sequence>MLAGSDADRQLAEFAEKLVGVIAGEPNELTDRIRRELDEETAEPWRHDPRIEALECMHAELGSLIDEMAAAKYASLPQEVRAADDAARAEARERRAAMRAA</sequence>
<gene>
    <name evidence="1" type="ORF">CDQ91_06930</name>
</gene>
<evidence type="ECO:0000313" key="1">
    <source>
        <dbReference type="EMBL" id="OWQ98244.1"/>
    </source>
</evidence>
<protein>
    <submittedName>
        <fullName evidence="1">Uncharacterized protein</fullName>
    </submittedName>
</protein>
<accession>A0A246JYH1</accession>
<comment type="caution">
    <text evidence="1">The sequence shown here is derived from an EMBL/GenBank/DDBJ whole genome shotgun (WGS) entry which is preliminary data.</text>
</comment>
<dbReference type="Proteomes" id="UP000197097">
    <property type="component" value="Unassembled WGS sequence"/>
</dbReference>
<dbReference type="EMBL" id="NISJ01000003">
    <property type="protein sequence ID" value="OWQ98244.1"/>
    <property type="molecule type" value="Genomic_DNA"/>
</dbReference>
<evidence type="ECO:0000313" key="2">
    <source>
        <dbReference type="Proteomes" id="UP000197097"/>
    </source>
</evidence>
<organism evidence="1 2">
    <name type="scientific">Sphingopyxis witflariensis</name>
    <dbReference type="NCBI Taxonomy" id="173675"/>
    <lineage>
        <taxon>Bacteria</taxon>
        <taxon>Pseudomonadati</taxon>
        <taxon>Pseudomonadota</taxon>
        <taxon>Alphaproteobacteria</taxon>
        <taxon>Sphingomonadales</taxon>
        <taxon>Sphingomonadaceae</taxon>
        <taxon>Sphingopyxis</taxon>
    </lineage>
</organism>
<proteinExistence type="predicted"/>
<name>A0A246JYH1_9SPHN</name>
<reference evidence="1 2" key="1">
    <citation type="journal article" date="2002" name="Int. J. Syst. Evol. Microbiol.">
        <title>Sphingopyxis witflariensis sp. nov., isolated from activated sludge.</title>
        <authorList>
            <person name="Kampfer P."/>
            <person name="Witzenberger R."/>
            <person name="Denner E.B."/>
            <person name="Busse H.J."/>
            <person name="Neef A."/>
        </authorList>
    </citation>
    <scope>NUCLEOTIDE SEQUENCE [LARGE SCALE GENOMIC DNA]</scope>
    <source>
        <strain evidence="1 2">DSM 14551</strain>
    </source>
</reference>